<evidence type="ECO:0000313" key="1">
    <source>
        <dbReference type="EMBL" id="RXH53940.1"/>
    </source>
</evidence>
<reference evidence="2" key="2">
    <citation type="submission" date="2019-02" db="EMBL/GenBank/DDBJ databases">
        <title>Granulicella sibirica sp. nov., a psychrotolerant acidobacterium isolated from an organic soil layer in forested tundra, West Siberia.</title>
        <authorList>
            <person name="Oshkin I.Y."/>
            <person name="Kulichevskaya I.S."/>
            <person name="Rijpstra W.I.C."/>
            <person name="Sinninghe Damste J.S."/>
            <person name="Rakitin A.L."/>
            <person name="Ravin N.V."/>
            <person name="Dedysh S.N."/>
        </authorList>
    </citation>
    <scope>NUCLEOTIDE SEQUENCE [LARGE SCALE GENOMIC DNA]</scope>
    <source>
        <strain evidence="2">AF10</strain>
    </source>
</reference>
<gene>
    <name evidence="1" type="ORF">GRAN_4909</name>
</gene>
<name>A0A4Q0SVL2_9BACT</name>
<dbReference type="AlphaFoldDB" id="A0A4Q0SVL2"/>
<dbReference type="InterPro" id="IPR012347">
    <property type="entry name" value="Ferritin-like"/>
</dbReference>
<dbReference type="InterPro" id="IPR047114">
    <property type="entry name" value="YciF"/>
</dbReference>
<evidence type="ECO:0000313" key="2">
    <source>
        <dbReference type="Proteomes" id="UP000289437"/>
    </source>
</evidence>
<organism evidence="1 2">
    <name type="scientific">Granulicella sibirica</name>
    <dbReference type="NCBI Taxonomy" id="2479048"/>
    <lineage>
        <taxon>Bacteria</taxon>
        <taxon>Pseudomonadati</taxon>
        <taxon>Acidobacteriota</taxon>
        <taxon>Terriglobia</taxon>
        <taxon>Terriglobales</taxon>
        <taxon>Acidobacteriaceae</taxon>
        <taxon>Granulicella</taxon>
    </lineage>
</organism>
<dbReference type="Pfam" id="PF05974">
    <property type="entry name" value="DUF892"/>
    <property type="match status" value="1"/>
</dbReference>
<comment type="caution">
    <text evidence="1">The sequence shown here is derived from an EMBL/GenBank/DDBJ whole genome shotgun (WGS) entry which is preliminary data.</text>
</comment>
<dbReference type="PANTHER" id="PTHR30565:SF9">
    <property type="entry name" value="PROTEIN YCIF"/>
    <property type="match status" value="1"/>
</dbReference>
<dbReference type="Proteomes" id="UP000289437">
    <property type="component" value="Unassembled WGS sequence"/>
</dbReference>
<keyword evidence="2" id="KW-1185">Reference proteome</keyword>
<dbReference type="OrthoDB" id="9795056at2"/>
<dbReference type="InterPro" id="IPR010287">
    <property type="entry name" value="DUF892_YciF-like"/>
</dbReference>
<dbReference type="PANTHER" id="PTHR30565">
    <property type="entry name" value="PROTEIN YCIF"/>
    <property type="match status" value="1"/>
</dbReference>
<dbReference type="Gene3D" id="1.20.1260.10">
    <property type="match status" value="1"/>
</dbReference>
<dbReference type="InterPro" id="IPR009078">
    <property type="entry name" value="Ferritin-like_SF"/>
</dbReference>
<proteinExistence type="predicted"/>
<accession>A0A4Q0SVL2</accession>
<sequence>MGLITPNDFQSLRELYTAQLRYLLSTEKQIVKGLPDMIEHADDFQLKQAFQSHLQESEVHVSRLEDLIGDVNEGDVDDKKDPILTAIVGSGENITKETDPGAVRDAGLIATAQKIEHYEIASYGSARDWAIQLGLSNHAATLEKTLAEEKHADHLLSEISQRASAVAATV</sequence>
<dbReference type="EMBL" id="RDSM01000006">
    <property type="protein sequence ID" value="RXH53940.1"/>
    <property type="molecule type" value="Genomic_DNA"/>
</dbReference>
<reference evidence="1 2" key="1">
    <citation type="submission" date="2018-11" db="EMBL/GenBank/DDBJ databases">
        <authorList>
            <person name="Mardanov A.V."/>
            <person name="Ravin N.V."/>
            <person name="Dedysh S.N."/>
        </authorList>
    </citation>
    <scope>NUCLEOTIDE SEQUENCE [LARGE SCALE GENOMIC DNA]</scope>
    <source>
        <strain evidence="1 2">AF10</strain>
    </source>
</reference>
<protein>
    <submittedName>
        <fullName evidence="1">Uncharacterized protein</fullName>
    </submittedName>
</protein>
<dbReference type="RefSeq" id="WP_128915497.1">
    <property type="nucleotide sequence ID" value="NZ_RDSM01000006.1"/>
</dbReference>
<dbReference type="SUPFAM" id="SSF47240">
    <property type="entry name" value="Ferritin-like"/>
    <property type="match status" value="1"/>
</dbReference>